<name>A0A6B9BLT4_9HYME</name>
<feature type="transmembrane region" description="Helical" evidence="17">
    <location>
        <begin position="296"/>
        <end position="320"/>
    </location>
</feature>
<comment type="catalytic activity">
    <reaction evidence="16 17">
        <text>a ubiquinone + NADH + 5 H(+)(in) = a ubiquinol + NAD(+) + 4 H(+)(out)</text>
        <dbReference type="Rhea" id="RHEA:29091"/>
        <dbReference type="Rhea" id="RHEA-COMP:9565"/>
        <dbReference type="Rhea" id="RHEA-COMP:9566"/>
        <dbReference type="ChEBI" id="CHEBI:15378"/>
        <dbReference type="ChEBI" id="CHEBI:16389"/>
        <dbReference type="ChEBI" id="CHEBI:17976"/>
        <dbReference type="ChEBI" id="CHEBI:57540"/>
        <dbReference type="ChEBI" id="CHEBI:57945"/>
        <dbReference type="EC" id="7.1.1.2"/>
    </reaction>
</comment>
<keyword evidence="8 17" id="KW-0812">Transmembrane</keyword>
<evidence type="ECO:0000256" key="6">
    <source>
        <dbReference type="ARBA" id="ARBA00022448"/>
    </source>
</evidence>
<dbReference type="EC" id="7.1.1.2" evidence="4 17"/>
<feature type="transmembrane region" description="Helical" evidence="17">
    <location>
        <begin position="179"/>
        <end position="202"/>
    </location>
</feature>
<keyword evidence="13 17" id="KW-0830">Ubiquinone</keyword>
<keyword evidence="9" id="KW-1278">Translocase</keyword>
<comment type="function">
    <text evidence="17">Core subunit of the mitochondrial membrane respiratory chain NADH dehydrogenase (Complex I) which catalyzes electron transfer from NADH through the respiratory chain, using ubiquinone as an electron acceptor. Essential for the catalytic activity and assembly of complex I.</text>
</comment>
<dbReference type="PANTHER" id="PTHR43507:SF20">
    <property type="entry name" value="NADH-UBIQUINONE OXIDOREDUCTASE CHAIN 4"/>
    <property type="match status" value="1"/>
</dbReference>
<protein>
    <recommendedName>
        <fullName evidence="5 17">NADH-ubiquinone oxidoreductase chain 4</fullName>
        <ecNumber evidence="4 17">7.1.1.2</ecNumber>
    </recommendedName>
</protein>
<sequence length="440" mass="52447">MMKIFFIIIFLMIMLVKNKMLMFYYNLNYLISFMMMFLYLFKDMIWVNISFYFSMSYYSIMLIILSMWILSLMMMCLDKLESYKMIIFMILLFMLIFFFSTMDLLLFYFSFEVSLIPTFFLILFWGSNPERVNAAYYLLMYMLMFSFPLLVYIMDMYVYGMTFSFNLMIIIMKNYLFSLWTFMMVYMAFFIKMPIYLFHIWLPKAHVEAPVYGSMILAGILLKMGSYGLLRLMEIFINSSYTYGYIIFSVSMVGGLLVSMMCLIQIDMKSLVAYSSVVHMNMMLCSLLTMCKLGFLSSYIMMVSHGLCSSGLFYMVNLYYKRTHSRLLFLNKGMLSLLPSLGLWWFLLCVINFSFPFSINFFSEVMMLGTIMNWEISMMFYLVLICFFSSAYSLYLFSYVQHGSYFMENKFLGSLLKENLILILHIYPLFVFVMNMVLFL</sequence>
<dbReference type="RefSeq" id="YP_009905707.1">
    <property type="nucleotide sequence ID" value="NC_049859.1"/>
</dbReference>
<dbReference type="GO" id="GO:0031966">
    <property type="term" value="C:mitochondrial membrane"/>
    <property type="evidence" value="ECO:0007669"/>
    <property type="project" value="UniProtKB-SubCell"/>
</dbReference>
<dbReference type="GO" id="GO:0042773">
    <property type="term" value="P:ATP synthesis coupled electron transport"/>
    <property type="evidence" value="ECO:0007669"/>
    <property type="project" value="InterPro"/>
</dbReference>
<geneLocation type="mitochondrion" evidence="19"/>
<keyword evidence="15 17" id="KW-0472">Membrane</keyword>
<dbReference type="GeneID" id="56138100"/>
<proteinExistence type="inferred from homology"/>
<evidence type="ECO:0000256" key="17">
    <source>
        <dbReference type="RuleBase" id="RU003297"/>
    </source>
</evidence>
<dbReference type="InterPro" id="IPR001750">
    <property type="entry name" value="ND/Mrp_TM"/>
</dbReference>
<dbReference type="GO" id="GO:0008137">
    <property type="term" value="F:NADH dehydrogenase (ubiquinone) activity"/>
    <property type="evidence" value="ECO:0007669"/>
    <property type="project" value="UniProtKB-UniRule"/>
</dbReference>
<comment type="subcellular location">
    <subcellularLocation>
        <location evidence="2 17">Mitochondrion membrane</location>
        <topology evidence="2 17">Multi-pass membrane protein</topology>
    </subcellularLocation>
</comment>
<feature type="transmembrane region" description="Helical" evidence="17">
    <location>
        <begin position="242"/>
        <end position="264"/>
    </location>
</feature>
<feature type="transmembrane region" description="Helical" evidence="17">
    <location>
        <begin position="209"/>
        <end position="230"/>
    </location>
</feature>
<evidence type="ECO:0000256" key="16">
    <source>
        <dbReference type="ARBA" id="ARBA00049551"/>
    </source>
</evidence>
<comment type="similarity">
    <text evidence="3 17">Belongs to the complex I subunit 4 family.</text>
</comment>
<gene>
    <name evidence="19" type="primary">ND4</name>
</gene>
<evidence type="ECO:0000256" key="12">
    <source>
        <dbReference type="ARBA" id="ARBA00023027"/>
    </source>
</evidence>
<dbReference type="PRINTS" id="PR01437">
    <property type="entry name" value="NUOXDRDTASE4"/>
</dbReference>
<evidence type="ECO:0000256" key="8">
    <source>
        <dbReference type="ARBA" id="ARBA00022692"/>
    </source>
</evidence>
<evidence type="ECO:0000313" key="19">
    <source>
        <dbReference type="EMBL" id="QGW36313.1"/>
    </source>
</evidence>
<dbReference type="PANTHER" id="PTHR43507">
    <property type="entry name" value="NADH-UBIQUINONE OXIDOREDUCTASE CHAIN 4"/>
    <property type="match status" value="1"/>
</dbReference>
<evidence type="ECO:0000256" key="11">
    <source>
        <dbReference type="ARBA" id="ARBA00022989"/>
    </source>
</evidence>
<dbReference type="EMBL" id="MK801109">
    <property type="protein sequence ID" value="QGW36313.1"/>
    <property type="molecule type" value="Genomic_DNA"/>
</dbReference>
<feature type="transmembrane region" description="Helical" evidence="17">
    <location>
        <begin position="105"/>
        <end position="126"/>
    </location>
</feature>
<keyword evidence="6 17" id="KW-0813">Transport</keyword>
<keyword evidence="12 17" id="KW-0520">NAD</keyword>
<evidence type="ECO:0000256" key="4">
    <source>
        <dbReference type="ARBA" id="ARBA00012944"/>
    </source>
</evidence>
<comment type="function">
    <text evidence="1">Core subunit of the mitochondrial membrane respiratory chain NADH dehydrogenase (Complex I) that is believed to belong to the minimal assembly required for catalysis. Complex I functions in the transfer of electrons from NADH to the respiratory chain. The immediate electron acceptor for the enzyme is believed to be ubiquinone.</text>
</comment>
<feature type="transmembrane region" description="Helical" evidence="17">
    <location>
        <begin position="138"/>
        <end position="159"/>
    </location>
</feature>
<organism evidence="19">
    <name type="scientific">Aphaenogaster famelica</name>
    <dbReference type="NCBI Taxonomy" id="255788"/>
    <lineage>
        <taxon>Eukaryota</taxon>
        <taxon>Metazoa</taxon>
        <taxon>Ecdysozoa</taxon>
        <taxon>Arthropoda</taxon>
        <taxon>Hexapoda</taxon>
        <taxon>Insecta</taxon>
        <taxon>Pterygota</taxon>
        <taxon>Neoptera</taxon>
        <taxon>Endopterygota</taxon>
        <taxon>Hymenoptera</taxon>
        <taxon>Apocrita</taxon>
        <taxon>Aculeata</taxon>
        <taxon>Formicoidea</taxon>
        <taxon>Formicidae</taxon>
        <taxon>Myrmicinae</taxon>
        <taxon>Aphaenogaster</taxon>
    </lineage>
</organism>
<evidence type="ECO:0000256" key="9">
    <source>
        <dbReference type="ARBA" id="ARBA00022967"/>
    </source>
</evidence>
<evidence type="ECO:0000256" key="10">
    <source>
        <dbReference type="ARBA" id="ARBA00022982"/>
    </source>
</evidence>
<dbReference type="CTD" id="4538"/>
<dbReference type="GO" id="GO:0015990">
    <property type="term" value="P:electron transport coupled proton transport"/>
    <property type="evidence" value="ECO:0007669"/>
    <property type="project" value="TreeGrafter"/>
</dbReference>
<evidence type="ECO:0000256" key="1">
    <source>
        <dbReference type="ARBA" id="ARBA00003257"/>
    </source>
</evidence>
<evidence type="ECO:0000259" key="18">
    <source>
        <dbReference type="Pfam" id="PF00361"/>
    </source>
</evidence>
<feature type="transmembrane region" description="Helical" evidence="17">
    <location>
        <begin position="82"/>
        <end position="99"/>
    </location>
</feature>
<evidence type="ECO:0000256" key="7">
    <source>
        <dbReference type="ARBA" id="ARBA00022660"/>
    </source>
</evidence>
<reference evidence="19" key="1">
    <citation type="submission" date="2019-04" db="EMBL/GenBank/DDBJ databases">
        <title>The complete mitochondrial genome of a long-legged ant, Aphaenogaster famelica Smith, 1874 (Hymenoptera: Formicidae).</title>
        <authorList>
            <person name="Park J."/>
            <person name="Kwon W."/>
            <person name="Park J."/>
        </authorList>
    </citation>
    <scope>NUCLEOTIDE SEQUENCE</scope>
</reference>
<dbReference type="GO" id="GO:0048039">
    <property type="term" value="F:ubiquinone binding"/>
    <property type="evidence" value="ECO:0007669"/>
    <property type="project" value="TreeGrafter"/>
</dbReference>
<dbReference type="AlphaFoldDB" id="A0A6B9BLT4"/>
<feature type="transmembrane region" description="Helical" evidence="17">
    <location>
        <begin position="341"/>
        <end position="359"/>
    </location>
</feature>
<keyword evidence="10 17" id="KW-0249">Electron transport</keyword>
<evidence type="ECO:0000256" key="14">
    <source>
        <dbReference type="ARBA" id="ARBA00023128"/>
    </source>
</evidence>
<evidence type="ECO:0000256" key="15">
    <source>
        <dbReference type="ARBA" id="ARBA00023136"/>
    </source>
</evidence>
<keyword evidence="11 17" id="KW-1133">Transmembrane helix</keyword>
<accession>A0A6B9BLT4</accession>
<dbReference type="Pfam" id="PF00361">
    <property type="entry name" value="Proton_antipo_M"/>
    <property type="match status" value="1"/>
</dbReference>
<keyword evidence="7 17" id="KW-0679">Respiratory chain</keyword>
<dbReference type="InterPro" id="IPR003918">
    <property type="entry name" value="NADH_UbQ_OxRdtase"/>
</dbReference>
<keyword evidence="14 17" id="KW-0496">Mitochondrion</keyword>
<feature type="transmembrane region" description="Helical" evidence="17">
    <location>
        <begin position="47"/>
        <end position="70"/>
    </location>
</feature>
<evidence type="ECO:0000256" key="2">
    <source>
        <dbReference type="ARBA" id="ARBA00004225"/>
    </source>
</evidence>
<evidence type="ECO:0000256" key="13">
    <source>
        <dbReference type="ARBA" id="ARBA00023075"/>
    </source>
</evidence>
<evidence type="ECO:0000256" key="5">
    <source>
        <dbReference type="ARBA" id="ARBA00021006"/>
    </source>
</evidence>
<evidence type="ECO:0000256" key="3">
    <source>
        <dbReference type="ARBA" id="ARBA00009025"/>
    </source>
</evidence>
<dbReference type="GO" id="GO:0003954">
    <property type="term" value="F:NADH dehydrogenase activity"/>
    <property type="evidence" value="ECO:0007669"/>
    <property type="project" value="TreeGrafter"/>
</dbReference>
<feature type="transmembrane region" description="Helical" evidence="17">
    <location>
        <begin position="379"/>
        <end position="400"/>
    </location>
</feature>
<feature type="domain" description="NADH:quinone oxidoreductase/Mrp antiporter transmembrane" evidence="18">
    <location>
        <begin position="102"/>
        <end position="384"/>
    </location>
</feature>
<feature type="transmembrane region" description="Helical" evidence="17">
    <location>
        <begin position="420"/>
        <end position="439"/>
    </location>
</feature>